<comment type="caution">
    <text evidence="2">The sequence shown here is derived from an EMBL/GenBank/DDBJ whole genome shotgun (WGS) entry which is preliminary data.</text>
</comment>
<dbReference type="EMBL" id="JACCAC010000001">
    <property type="protein sequence ID" value="NYG53939.1"/>
    <property type="molecule type" value="Genomic_DNA"/>
</dbReference>
<evidence type="ECO:0000313" key="3">
    <source>
        <dbReference type="Proteomes" id="UP000544110"/>
    </source>
</evidence>
<accession>A0A7Y9UR38</accession>
<protein>
    <recommendedName>
        <fullName evidence="4">Lipoprotein</fullName>
    </recommendedName>
</protein>
<evidence type="ECO:0000256" key="1">
    <source>
        <dbReference type="SAM" id="MobiDB-lite"/>
    </source>
</evidence>
<dbReference type="Proteomes" id="UP000544110">
    <property type="component" value="Unassembled WGS sequence"/>
</dbReference>
<organism evidence="2 3">
    <name type="scientific">Nocardioides perillae</name>
    <dbReference type="NCBI Taxonomy" id="1119534"/>
    <lineage>
        <taxon>Bacteria</taxon>
        <taxon>Bacillati</taxon>
        <taxon>Actinomycetota</taxon>
        <taxon>Actinomycetes</taxon>
        <taxon>Propionibacteriales</taxon>
        <taxon>Nocardioidaceae</taxon>
        <taxon>Nocardioides</taxon>
    </lineage>
</organism>
<evidence type="ECO:0000313" key="2">
    <source>
        <dbReference type="EMBL" id="NYG53939.1"/>
    </source>
</evidence>
<name>A0A7Y9UR38_9ACTN</name>
<feature type="compositionally biased region" description="Basic and acidic residues" evidence="1">
    <location>
        <begin position="17"/>
        <end position="27"/>
    </location>
</feature>
<dbReference type="RefSeq" id="WP_179516669.1">
    <property type="nucleotide sequence ID" value="NZ_JACCAC010000001.1"/>
</dbReference>
<keyword evidence="3" id="KW-1185">Reference proteome</keyword>
<feature type="region of interest" description="Disordered" evidence="1">
    <location>
        <begin position="1"/>
        <end position="32"/>
    </location>
</feature>
<gene>
    <name evidence="2" type="ORF">BJ989_000243</name>
</gene>
<dbReference type="AlphaFoldDB" id="A0A7Y9UR38"/>
<proteinExistence type="predicted"/>
<sequence length="173" mass="18834">MLSGCGDDAAATAYDPDSDRSTYDDVRASASYDEDYPDDFRVESALPDGRKVRVWVSTNGDALLEQHYSPDADAWTGPATIYTSDEPDPCQGITLTEENGIVAVTADFGLYCEDGEPPQDSVAAVATGDLTEWETHSTEGFDGWERLTITGTRVEWSRGSRSLTWEPGDGFDD</sequence>
<reference evidence="2 3" key="1">
    <citation type="submission" date="2020-07" db="EMBL/GenBank/DDBJ databases">
        <title>Sequencing the genomes of 1000 actinobacteria strains.</title>
        <authorList>
            <person name="Klenk H.-P."/>
        </authorList>
    </citation>
    <scope>NUCLEOTIDE SEQUENCE [LARGE SCALE GENOMIC DNA]</scope>
    <source>
        <strain evidence="2 3">DSM 24552</strain>
    </source>
</reference>
<evidence type="ECO:0008006" key="4">
    <source>
        <dbReference type="Google" id="ProtNLM"/>
    </source>
</evidence>